<name>A0A392Q7R4_9FABA</name>
<dbReference type="AlphaFoldDB" id="A0A392Q7R4"/>
<feature type="compositionally biased region" description="Basic and acidic residues" evidence="1">
    <location>
        <begin position="71"/>
        <end position="84"/>
    </location>
</feature>
<feature type="compositionally biased region" description="Acidic residues" evidence="1">
    <location>
        <begin position="40"/>
        <end position="52"/>
    </location>
</feature>
<feature type="non-terminal residue" evidence="2">
    <location>
        <position position="1"/>
    </location>
</feature>
<evidence type="ECO:0000313" key="3">
    <source>
        <dbReference type="Proteomes" id="UP000265520"/>
    </source>
</evidence>
<dbReference type="EMBL" id="LXQA010117298">
    <property type="protein sequence ID" value="MCI19932.1"/>
    <property type="molecule type" value="Genomic_DNA"/>
</dbReference>
<evidence type="ECO:0000256" key="1">
    <source>
        <dbReference type="SAM" id="MobiDB-lite"/>
    </source>
</evidence>
<keyword evidence="3" id="KW-1185">Reference proteome</keyword>
<reference evidence="2 3" key="1">
    <citation type="journal article" date="2018" name="Front. Plant Sci.">
        <title>Red Clover (Trifolium pratense) and Zigzag Clover (T. medium) - A Picture of Genomic Similarities and Differences.</title>
        <authorList>
            <person name="Dluhosova J."/>
            <person name="Istvanek J."/>
            <person name="Nedelnik J."/>
            <person name="Repkova J."/>
        </authorList>
    </citation>
    <scope>NUCLEOTIDE SEQUENCE [LARGE SCALE GENOMIC DNA]</scope>
    <source>
        <strain evidence="3">cv. 10/8</strain>
        <tissue evidence="2">Leaf</tissue>
    </source>
</reference>
<sequence>SSAAGVPLAASIQTSTATVPFTSISRHVADPINQVLNTGDGDEQEISSDEQEISGGSGCHQQMDLHQQTEKIQKNSAIDVDKSEIGVSGD</sequence>
<accession>A0A392Q7R4</accession>
<organism evidence="2 3">
    <name type="scientific">Trifolium medium</name>
    <dbReference type="NCBI Taxonomy" id="97028"/>
    <lineage>
        <taxon>Eukaryota</taxon>
        <taxon>Viridiplantae</taxon>
        <taxon>Streptophyta</taxon>
        <taxon>Embryophyta</taxon>
        <taxon>Tracheophyta</taxon>
        <taxon>Spermatophyta</taxon>
        <taxon>Magnoliopsida</taxon>
        <taxon>eudicotyledons</taxon>
        <taxon>Gunneridae</taxon>
        <taxon>Pentapetalae</taxon>
        <taxon>rosids</taxon>
        <taxon>fabids</taxon>
        <taxon>Fabales</taxon>
        <taxon>Fabaceae</taxon>
        <taxon>Papilionoideae</taxon>
        <taxon>50 kb inversion clade</taxon>
        <taxon>NPAAA clade</taxon>
        <taxon>Hologalegina</taxon>
        <taxon>IRL clade</taxon>
        <taxon>Trifolieae</taxon>
        <taxon>Trifolium</taxon>
    </lineage>
</organism>
<dbReference type="Proteomes" id="UP000265520">
    <property type="component" value="Unassembled WGS sequence"/>
</dbReference>
<proteinExistence type="predicted"/>
<comment type="caution">
    <text evidence="2">The sequence shown here is derived from an EMBL/GenBank/DDBJ whole genome shotgun (WGS) entry which is preliminary data.</text>
</comment>
<protein>
    <submittedName>
        <fullName evidence="2">Uncharacterized protein</fullName>
    </submittedName>
</protein>
<evidence type="ECO:0000313" key="2">
    <source>
        <dbReference type="EMBL" id="MCI19932.1"/>
    </source>
</evidence>
<feature type="region of interest" description="Disordered" evidence="1">
    <location>
        <begin position="71"/>
        <end position="90"/>
    </location>
</feature>
<feature type="region of interest" description="Disordered" evidence="1">
    <location>
        <begin position="34"/>
        <end position="60"/>
    </location>
</feature>